<dbReference type="EMBL" id="JAUSXB010000001">
    <property type="protein sequence ID" value="MDQ0673800.1"/>
    <property type="molecule type" value="Genomic_DNA"/>
</dbReference>
<proteinExistence type="predicted"/>
<dbReference type="InterPro" id="IPR024072">
    <property type="entry name" value="DHFR-like_dom_sf"/>
</dbReference>
<dbReference type="InterPro" id="IPR002734">
    <property type="entry name" value="RibDG_C"/>
</dbReference>
<dbReference type="RefSeq" id="WP_306634943.1">
    <property type="nucleotide sequence ID" value="NZ_JAUSXB010000001.1"/>
</dbReference>
<dbReference type="SUPFAM" id="SSF53597">
    <property type="entry name" value="Dihydrofolate reductase-like"/>
    <property type="match status" value="1"/>
</dbReference>
<reference evidence="2 3" key="1">
    <citation type="submission" date="2023-07" db="EMBL/GenBank/DDBJ databases">
        <title>Comparative genomics of wheat-associated soil bacteria to identify genetic determinants of phenazine resistance.</title>
        <authorList>
            <person name="Mouncey N."/>
        </authorList>
    </citation>
    <scope>NUCLEOTIDE SEQUENCE [LARGE SCALE GENOMIC DNA]</scope>
    <source>
        <strain evidence="2 3">W1I3</strain>
    </source>
</reference>
<dbReference type="Proteomes" id="UP001236806">
    <property type="component" value="Unassembled WGS sequence"/>
</dbReference>
<dbReference type="PANTHER" id="PTHR38011:SF11">
    <property type="entry name" value="2,5-DIAMINO-6-RIBOSYLAMINO-4(3H)-PYRIMIDINONE 5'-PHOSPHATE REDUCTASE"/>
    <property type="match status" value="1"/>
</dbReference>
<evidence type="ECO:0000313" key="2">
    <source>
        <dbReference type="EMBL" id="MDQ0673800.1"/>
    </source>
</evidence>
<keyword evidence="3" id="KW-1185">Reference proteome</keyword>
<feature type="domain" description="Bacterial bifunctional deaminase-reductase C-terminal" evidence="1">
    <location>
        <begin position="4"/>
        <end position="178"/>
    </location>
</feature>
<protein>
    <submittedName>
        <fullName evidence="2">Dihydrofolate reductase</fullName>
    </submittedName>
</protein>
<evidence type="ECO:0000259" key="1">
    <source>
        <dbReference type="Pfam" id="PF01872"/>
    </source>
</evidence>
<comment type="caution">
    <text evidence="2">The sequence shown here is derived from an EMBL/GenBank/DDBJ whole genome shotgun (WGS) entry which is preliminary data.</text>
</comment>
<dbReference type="Gene3D" id="3.40.430.10">
    <property type="entry name" value="Dihydrofolate Reductase, subunit A"/>
    <property type="match status" value="1"/>
</dbReference>
<dbReference type="Pfam" id="PF01872">
    <property type="entry name" value="RibD_C"/>
    <property type="match status" value="1"/>
</dbReference>
<dbReference type="PANTHER" id="PTHR38011">
    <property type="entry name" value="DIHYDROFOLATE REDUCTASE FAMILY PROTEIN (AFU_ORTHOLOGUE AFUA_8G06820)"/>
    <property type="match status" value="1"/>
</dbReference>
<evidence type="ECO:0000313" key="3">
    <source>
        <dbReference type="Proteomes" id="UP001236806"/>
    </source>
</evidence>
<organism evidence="2 3">
    <name type="scientific">Pseudarthrobacter siccitolerans</name>
    <dbReference type="NCBI Taxonomy" id="861266"/>
    <lineage>
        <taxon>Bacteria</taxon>
        <taxon>Bacillati</taxon>
        <taxon>Actinomycetota</taxon>
        <taxon>Actinomycetes</taxon>
        <taxon>Micrococcales</taxon>
        <taxon>Micrococcaceae</taxon>
        <taxon>Pseudarthrobacter</taxon>
    </lineage>
</organism>
<name>A0ABU0PIM0_9MICC</name>
<sequence length="185" mass="20511">MGQLIYSGITSLDGYLADSQGNFDWSAPDEEVHAFVNDLERDAGTYLFGRRMYEVMSVWETWDTAGEPSVIQDYARIWRGADKVVYSSTLATASTDRTRIERTFNPKTVRAMKDGTDKNIGIGGATLAAAALRAGLVDECQIFLNPVAVGGGLRFLPDGLNLRLDLLEERRFSNGVVYLRYRCPA</sequence>
<gene>
    <name evidence="2" type="ORF">QFZ36_001361</name>
</gene>
<accession>A0ABU0PIM0</accession>
<dbReference type="InterPro" id="IPR050765">
    <property type="entry name" value="Riboflavin_Biosynth_HTPR"/>
</dbReference>